<evidence type="ECO:0000313" key="4">
    <source>
        <dbReference type="Proteomes" id="UP000283644"/>
    </source>
</evidence>
<dbReference type="OrthoDB" id="5197508at2"/>
<accession>A0A417Y4B7</accession>
<proteinExistence type="predicted"/>
<protein>
    <submittedName>
        <fullName evidence="3">Uncharacterized protein</fullName>
    </submittedName>
</protein>
<keyword evidence="2" id="KW-0472">Membrane</keyword>
<keyword evidence="2" id="KW-1133">Transmembrane helix</keyword>
<name>A0A417Y4B7_9ACTN</name>
<dbReference type="AlphaFoldDB" id="A0A417Y4B7"/>
<feature type="region of interest" description="Disordered" evidence="1">
    <location>
        <begin position="44"/>
        <end position="103"/>
    </location>
</feature>
<dbReference type="RefSeq" id="WP_118925047.1">
    <property type="nucleotide sequence ID" value="NZ_QXGH01000013.1"/>
</dbReference>
<evidence type="ECO:0000256" key="1">
    <source>
        <dbReference type="SAM" id="MobiDB-lite"/>
    </source>
</evidence>
<keyword evidence="2" id="KW-0812">Transmembrane</keyword>
<gene>
    <name evidence="3" type="ORF">D0Z08_09770</name>
</gene>
<feature type="compositionally biased region" description="Acidic residues" evidence="1">
    <location>
        <begin position="79"/>
        <end position="96"/>
    </location>
</feature>
<organism evidence="3 4">
    <name type="scientific">Nocardioides immobilis</name>
    <dbReference type="NCBI Taxonomy" id="2049295"/>
    <lineage>
        <taxon>Bacteria</taxon>
        <taxon>Bacillati</taxon>
        <taxon>Actinomycetota</taxon>
        <taxon>Actinomycetes</taxon>
        <taxon>Propionibacteriales</taxon>
        <taxon>Nocardioidaceae</taxon>
        <taxon>Nocardioides</taxon>
    </lineage>
</organism>
<reference evidence="3 4" key="1">
    <citation type="submission" date="2018-09" db="EMBL/GenBank/DDBJ databases">
        <title>Genome sequencing of Nocardioides immobilis CCTCC AB 2017083 for comparison to Nocardioides silvaticus.</title>
        <authorList>
            <person name="Li C."/>
            <person name="Wang G."/>
        </authorList>
    </citation>
    <scope>NUCLEOTIDE SEQUENCE [LARGE SCALE GENOMIC DNA]</scope>
    <source>
        <strain evidence="3 4">CCTCC AB 2017083</strain>
    </source>
</reference>
<sequence length="192" mass="19664">MSDEQEKPDNPVVSGLVALLAVSLAVGLVLGGVALVGTRILGIGGDSSGSADSTELESAVIPKPSKTAANGPQLTLATEDTEETEDTETAETEATESETAKSEKAITLQAGQTAVGNFERIDLSGIYPGGEGAILQVQRLEGGQWVDFNATLSVSNETFNTYVQSAQTGVNKFRVVDSATGDSSNAVTVTVG</sequence>
<evidence type="ECO:0000313" key="3">
    <source>
        <dbReference type="EMBL" id="RHW27426.1"/>
    </source>
</evidence>
<dbReference type="EMBL" id="QXGH01000013">
    <property type="protein sequence ID" value="RHW27426.1"/>
    <property type="molecule type" value="Genomic_DNA"/>
</dbReference>
<comment type="caution">
    <text evidence="3">The sequence shown here is derived from an EMBL/GenBank/DDBJ whole genome shotgun (WGS) entry which is preliminary data.</text>
</comment>
<keyword evidence="4" id="KW-1185">Reference proteome</keyword>
<feature type="transmembrane region" description="Helical" evidence="2">
    <location>
        <begin position="12"/>
        <end position="36"/>
    </location>
</feature>
<dbReference type="Proteomes" id="UP000283644">
    <property type="component" value="Unassembled WGS sequence"/>
</dbReference>
<evidence type="ECO:0000256" key="2">
    <source>
        <dbReference type="SAM" id="Phobius"/>
    </source>
</evidence>